<keyword evidence="2" id="KW-1185">Reference proteome</keyword>
<accession>A0AAD7AGU1</accession>
<feature type="non-terminal residue" evidence="1">
    <location>
        <position position="1"/>
    </location>
</feature>
<organism evidence="1 2">
    <name type="scientific">Mycena albidolilacea</name>
    <dbReference type="NCBI Taxonomy" id="1033008"/>
    <lineage>
        <taxon>Eukaryota</taxon>
        <taxon>Fungi</taxon>
        <taxon>Dikarya</taxon>
        <taxon>Basidiomycota</taxon>
        <taxon>Agaricomycotina</taxon>
        <taxon>Agaricomycetes</taxon>
        <taxon>Agaricomycetidae</taxon>
        <taxon>Agaricales</taxon>
        <taxon>Marasmiineae</taxon>
        <taxon>Mycenaceae</taxon>
        <taxon>Mycena</taxon>
    </lineage>
</organism>
<comment type="caution">
    <text evidence="1">The sequence shown here is derived from an EMBL/GenBank/DDBJ whole genome shotgun (WGS) entry which is preliminary data.</text>
</comment>
<name>A0AAD7AGU1_9AGAR</name>
<evidence type="ECO:0000313" key="2">
    <source>
        <dbReference type="Proteomes" id="UP001218218"/>
    </source>
</evidence>
<dbReference type="AlphaFoldDB" id="A0AAD7AGU1"/>
<sequence length="66" mass="7698">RSNDCSNIFTTVRKMKCHLNSFKDLTFLVPNNWDGTTHLPYKFTIFFDNITESLTAVKYLRSLVPP</sequence>
<feature type="non-terminal residue" evidence="1">
    <location>
        <position position="66"/>
    </location>
</feature>
<reference evidence="1" key="1">
    <citation type="submission" date="2023-03" db="EMBL/GenBank/DDBJ databases">
        <title>Massive genome expansion in bonnet fungi (Mycena s.s.) driven by repeated elements and novel gene families across ecological guilds.</title>
        <authorList>
            <consortium name="Lawrence Berkeley National Laboratory"/>
            <person name="Harder C.B."/>
            <person name="Miyauchi S."/>
            <person name="Viragh M."/>
            <person name="Kuo A."/>
            <person name="Thoen E."/>
            <person name="Andreopoulos B."/>
            <person name="Lu D."/>
            <person name="Skrede I."/>
            <person name="Drula E."/>
            <person name="Henrissat B."/>
            <person name="Morin E."/>
            <person name="Kohler A."/>
            <person name="Barry K."/>
            <person name="LaButti K."/>
            <person name="Morin E."/>
            <person name="Salamov A."/>
            <person name="Lipzen A."/>
            <person name="Mereny Z."/>
            <person name="Hegedus B."/>
            <person name="Baldrian P."/>
            <person name="Stursova M."/>
            <person name="Weitz H."/>
            <person name="Taylor A."/>
            <person name="Grigoriev I.V."/>
            <person name="Nagy L.G."/>
            <person name="Martin F."/>
            <person name="Kauserud H."/>
        </authorList>
    </citation>
    <scope>NUCLEOTIDE SEQUENCE</scope>
    <source>
        <strain evidence="1">CBHHK002</strain>
    </source>
</reference>
<proteinExistence type="predicted"/>
<evidence type="ECO:0000313" key="1">
    <source>
        <dbReference type="EMBL" id="KAJ7358234.1"/>
    </source>
</evidence>
<gene>
    <name evidence="1" type="ORF">DFH08DRAFT_615142</name>
</gene>
<dbReference type="EMBL" id="JARIHO010000007">
    <property type="protein sequence ID" value="KAJ7358234.1"/>
    <property type="molecule type" value="Genomic_DNA"/>
</dbReference>
<protein>
    <submittedName>
        <fullName evidence="1">Uncharacterized protein</fullName>
    </submittedName>
</protein>
<dbReference type="Proteomes" id="UP001218218">
    <property type="component" value="Unassembled WGS sequence"/>
</dbReference>